<sequence length="335" mass="37005">MNIKKAAIAVGHTASGTAGCGAVGYVNESNCTREICPVIVDILEKEGIETKLIRIDKANSYEFEDCYERARMANEWGADIYIEVHVNSFTDASANGTEVFVISDSSRAIDVAKRINRNIVNSLETFDRTYGKGYKTANYIVLRKTSMPAILIEPFFCTNRADSDKYSAYTLGKAIAEGILDKIVESNSNTSNGESNSSQNSDYDYSCKYKKAVVTGNGVRVRDGAGTGYDVLGYKNKGDEITLGYKYGEWYNFYFGDHGGWIHEDYVKIKPQYGVVTAKSGLKVRNGASTGYKEIGALPYGKKVEIGFSSEDGKWHNIYFGDHGGWVSADYIRLL</sequence>
<feature type="domain" description="SH3b" evidence="3">
    <location>
        <begin position="209"/>
        <end position="271"/>
    </location>
</feature>
<keyword evidence="2" id="KW-0961">Cell wall biogenesis/degradation</keyword>
<dbReference type="Gene3D" id="3.40.630.40">
    <property type="entry name" value="Zn-dependent exopeptidases"/>
    <property type="match status" value="1"/>
</dbReference>
<dbReference type="AlphaFoldDB" id="A0A316M1Z0"/>
<dbReference type="PANTHER" id="PTHR30404:SF0">
    <property type="entry name" value="N-ACETYLMURAMOYL-L-ALANINE AMIDASE AMIC"/>
    <property type="match status" value="1"/>
</dbReference>
<dbReference type="Pfam" id="PF01520">
    <property type="entry name" value="Amidase_3"/>
    <property type="match status" value="1"/>
</dbReference>
<dbReference type="EMBL" id="QAMZ01000048">
    <property type="protein sequence ID" value="PWL52577.1"/>
    <property type="molecule type" value="Genomic_DNA"/>
</dbReference>
<dbReference type="PROSITE" id="PS51257">
    <property type="entry name" value="PROKAR_LIPOPROTEIN"/>
    <property type="match status" value="1"/>
</dbReference>
<dbReference type="InterPro" id="IPR050695">
    <property type="entry name" value="N-acetylmuramoyl_amidase_3"/>
</dbReference>
<dbReference type="GO" id="GO:0071555">
    <property type="term" value="P:cell wall organization"/>
    <property type="evidence" value="ECO:0007669"/>
    <property type="project" value="UniProtKB-KW"/>
</dbReference>
<proteinExistence type="predicted"/>
<dbReference type="GO" id="GO:0009253">
    <property type="term" value="P:peptidoglycan catabolic process"/>
    <property type="evidence" value="ECO:0007669"/>
    <property type="project" value="InterPro"/>
</dbReference>
<dbReference type="Pfam" id="PF08239">
    <property type="entry name" value="SH3_3"/>
    <property type="match status" value="1"/>
</dbReference>
<dbReference type="CDD" id="cd02696">
    <property type="entry name" value="MurNAc-LAA"/>
    <property type="match status" value="1"/>
</dbReference>
<dbReference type="PANTHER" id="PTHR30404">
    <property type="entry name" value="N-ACETYLMURAMOYL-L-ALANINE AMIDASE"/>
    <property type="match status" value="1"/>
</dbReference>
<dbReference type="GO" id="GO:0008745">
    <property type="term" value="F:N-acetylmuramoyl-L-alanine amidase activity"/>
    <property type="evidence" value="ECO:0007669"/>
    <property type="project" value="InterPro"/>
</dbReference>
<dbReference type="Gene3D" id="2.30.30.40">
    <property type="entry name" value="SH3 Domains"/>
    <property type="match status" value="2"/>
</dbReference>
<dbReference type="PROSITE" id="PS51781">
    <property type="entry name" value="SH3B"/>
    <property type="match status" value="1"/>
</dbReference>
<protein>
    <recommendedName>
        <fullName evidence="3">SH3b domain-containing protein</fullName>
    </recommendedName>
</protein>
<dbReference type="Proteomes" id="UP000246114">
    <property type="component" value="Unassembled WGS sequence"/>
</dbReference>
<evidence type="ECO:0000259" key="3">
    <source>
        <dbReference type="PROSITE" id="PS51781"/>
    </source>
</evidence>
<dbReference type="InterPro" id="IPR003646">
    <property type="entry name" value="SH3-like_bac-type"/>
</dbReference>
<evidence type="ECO:0000256" key="1">
    <source>
        <dbReference type="ARBA" id="ARBA00022801"/>
    </source>
</evidence>
<evidence type="ECO:0000313" key="5">
    <source>
        <dbReference type="Proteomes" id="UP000246114"/>
    </source>
</evidence>
<dbReference type="GO" id="GO:0030288">
    <property type="term" value="C:outer membrane-bounded periplasmic space"/>
    <property type="evidence" value="ECO:0007669"/>
    <property type="project" value="TreeGrafter"/>
</dbReference>
<name>A0A316M1Z0_9CLOT</name>
<dbReference type="RefSeq" id="WP_178311563.1">
    <property type="nucleotide sequence ID" value="NZ_JACATM010000009.1"/>
</dbReference>
<dbReference type="SMART" id="SM00646">
    <property type="entry name" value="Ami_3"/>
    <property type="match status" value="1"/>
</dbReference>
<gene>
    <name evidence="4" type="ORF">DBY38_10605</name>
</gene>
<dbReference type="SUPFAM" id="SSF53187">
    <property type="entry name" value="Zn-dependent exopeptidases"/>
    <property type="match status" value="1"/>
</dbReference>
<evidence type="ECO:0000313" key="4">
    <source>
        <dbReference type="EMBL" id="PWL52577.1"/>
    </source>
</evidence>
<comment type="caution">
    <text evidence="4">The sequence shown here is derived from an EMBL/GenBank/DDBJ whole genome shotgun (WGS) entry which is preliminary data.</text>
</comment>
<keyword evidence="1" id="KW-0378">Hydrolase</keyword>
<dbReference type="InterPro" id="IPR002508">
    <property type="entry name" value="MurNAc-LAA_cat"/>
</dbReference>
<reference evidence="4 5" key="1">
    <citation type="submission" date="2018-03" db="EMBL/GenBank/DDBJ databases">
        <title>The uncultured portion of the human microbiome is neutrally assembled.</title>
        <authorList>
            <person name="Jeraldo P."/>
            <person name="Boardman L."/>
            <person name="White B.A."/>
            <person name="Nelson H."/>
            <person name="Goldenfeld N."/>
            <person name="Chia N."/>
        </authorList>
    </citation>
    <scope>NUCLEOTIDE SEQUENCE [LARGE SCALE GENOMIC DNA]</scope>
    <source>
        <strain evidence="4">CIM:MAG 903</strain>
    </source>
</reference>
<accession>A0A316M1Z0</accession>
<organism evidence="4 5">
    <name type="scientific">Clostridium cadaveris</name>
    <dbReference type="NCBI Taxonomy" id="1529"/>
    <lineage>
        <taxon>Bacteria</taxon>
        <taxon>Bacillati</taxon>
        <taxon>Bacillota</taxon>
        <taxon>Clostridia</taxon>
        <taxon>Eubacteriales</taxon>
        <taxon>Clostridiaceae</taxon>
        <taxon>Clostridium</taxon>
    </lineage>
</organism>
<evidence type="ECO:0000256" key="2">
    <source>
        <dbReference type="ARBA" id="ARBA00023316"/>
    </source>
</evidence>
<dbReference type="SMART" id="SM00287">
    <property type="entry name" value="SH3b"/>
    <property type="match status" value="2"/>
</dbReference>